<comment type="similarity">
    <text evidence="2">Belongs to the binding-protein-dependent transport system permease family. HisMQ subfamily.</text>
</comment>
<dbReference type="GO" id="GO:0022857">
    <property type="term" value="F:transmembrane transporter activity"/>
    <property type="evidence" value="ECO:0007669"/>
    <property type="project" value="InterPro"/>
</dbReference>
<evidence type="ECO:0000313" key="11">
    <source>
        <dbReference type="EMBL" id="EYR63347.1"/>
    </source>
</evidence>
<proteinExistence type="inferred from homology"/>
<keyword evidence="7 9" id="KW-1133">Transmembrane helix</keyword>
<feature type="transmembrane region" description="Helical" evidence="9">
    <location>
        <begin position="147"/>
        <end position="166"/>
    </location>
</feature>
<comment type="caution">
    <text evidence="11">The sequence shown here is derived from an EMBL/GenBank/DDBJ whole genome shotgun (WGS) entry which is preliminary data.</text>
</comment>
<dbReference type="InterPro" id="IPR035906">
    <property type="entry name" value="MetI-like_sf"/>
</dbReference>
<feature type="transmembrane region" description="Helical" evidence="9">
    <location>
        <begin position="60"/>
        <end position="77"/>
    </location>
</feature>
<comment type="subcellular location">
    <subcellularLocation>
        <location evidence="1 9">Cell membrane</location>
        <topology evidence="1 9">Multi-pass membrane protein</topology>
    </subcellularLocation>
</comment>
<gene>
    <name evidence="11" type="ORF">N866_01230</name>
</gene>
<accession>A0A021VWC6</accession>
<evidence type="ECO:0000256" key="2">
    <source>
        <dbReference type="ARBA" id="ARBA00010072"/>
    </source>
</evidence>
<feature type="transmembrane region" description="Helical" evidence="9">
    <location>
        <begin position="186"/>
        <end position="209"/>
    </location>
</feature>
<dbReference type="OrthoDB" id="3181282at2"/>
<keyword evidence="4" id="KW-1003">Cell membrane</keyword>
<evidence type="ECO:0000256" key="4">
    <source>
        <dbReference type="ARBA" id="ARBA00022475"/>
    </source>
</evidence>
<dbReference type="CDD" id="cd06261">
    <property type="entry name" value="TM_PBP2"/>
    <property type="match status" value="1"/>
</dbReference>
<keyword evidence="8 9" id="KW-0472">Membrane</keyword>
<dbReference type="Pfam" id="PF00528">
    <property type="entry name" value="BPD_transp_1"/>
    <property type="match status" value="1"/>
</dbReference>
<evidence type="ECO:0000256" key="8">
    <source>
        <dbReference type="ARBA" id="ARBA00023136"/>
    </source>
</evidence>
<evidence type="ECO:0000256" key="5">
    <source>
        <dbReference type="ARBA" id="ARBA00022692"/>
    </source>
</evidence>
<evidence type="ECO:0000256" key="3">
    <source>
        <dbReference type="ARBA" id="ARBA00022448"/>
    </source>
</evidence>
<reference evidence="11 12" key="1">
    <citation type="submission" date="2014-01" db="EMBL/GenBank/DDBJ databases">
        <title>Actinotalea ferrariae CF5-4.</title>
        <authorList>
            <person name="Chen F."/>
            <person name="Li Y."/>
            <person name="Wang G."/>
        </authorList>
    </citation>
    <scope>NUCLEOTIDE SEQUENCE [LARGE SCALE GENOMIC DNA]</scope>
    <source>
        <strain evidence="11 12">CF5-4</strain>
    </source>
</reference>
<feature type="transmembrane region" description="Helical" evidence="9">
    <location>
        <begin position="12"/>
        <end position="39"/>
    </location>
</feature>
<evidence type="ECO:0000256" key="6">
    <source>
        <dbReference type="ARBA" id="ARBA00022970"/>
    </source>
</evidence>
<keyword evidence="6" id="KW-0029">Amino-acid transport</keyword>
<dbReference type="AlphaFoldDB" id="A0A021VWC6"/>
<dbReference type="PROSITE" id="PS50928">
    <property type="entry name" value="ABC_TM1"/>
    <property type="match status" value="1"/>
</dbReference>
<feature type="domain" description="ABC transmembrane type-1" evidence="10">
    <location>
        <begin position="15"/>
        <end position="206"/>
    </location>
</feature>
<evidence type="ECO:0000256" key="1">
    <source>
        <dbReference type="ARBA" id="ARBA00004651"/>
    </source>
</evidence>
<dbReference type="GO" id="GO:0043190">
    <property type="term" value="C:ATP-binding cassette (ABC) transporter complex"/>
    <property type="evidence" value="ECO:0007669"/>
    <property type="project" value="InterPro"/>
</dbReference>
<keyword evidence="5 9" id="KW-0812">Transmembrane</keyword>
<evidence type="ECO:0000259" key="10">
    <source>
        <dbReference type="PROSITE" id="PS50928"/>
    </source>
</evidence>
<dbReference type="SUPFAM" id="SSF161098">
    <property type="entry name" value="MetI-like"/>
    <property type="match status" value="1"/>
</dbReference>
<evidence type="ECO:0000256" key="7">
    <source>
        <dbReference type="ARBA" id="ARBA00022989"/>
    </source>
</evidence>
<organism evidence="11 12">
    <name type="scientific">Actinotalea ferrariae CF5-4</name>
    <dbReference type="NCBI Taxonomy" id="948458"/>
    <lineage>
        <taxon>Bacteria</taxon>
        <taxon>Bacillati</taxon>
        <taxon>Actinomycetota</taxon>
        <taxon>Actinomycetes</taxon>
        <taxon>Micrococcales</taxon>
        <taxon>Cellulomonadaceae</taxon>
        <taxon>Actinotalea</taxon>
    </lineage>
</organism>
<dbReference type="Proteomes" id="UP000019753">
    <property type="component" value="Unassembled WGS sequence"/>
</dbReference>
<dbReference type="GO" id="GO:0006865">
    <property type="term" value="P:amino acid transport"/>
    <property type="evidence" value="ECO:0007669"/>
    <property type="project" value="UniProtKB-KW"/>
</dbReference>
<evidence type="ECO:0000313" key="12">
    <source>
        <dbReference type="Proteomes" id="UP000019753"/>
    </source>
</evidence>
<dbReference type="InterPro" id="IPR043429">
    <property type="entry name" value="ArtM/GltK/GlnP/TcyL/YhdX-like"/>
</dbReference>
<dbReference type="PANTHER" id="PTHR30614:SF37">
    <property type="entry name" value="AMINO-ACID ABC TRANSPORTER PERMEASE PROTEIN YHDX-RELATED"/>
    <property type="match status" value="1"/>
</dbReference>
<dbReference type="RefSeq" id="WP_034226169.1">
    <property type="nucleotide sequence ID" value="NZ_AXCW01000101.1"/>
</dbReference>
<keyword evidence="3 9" id="KW-0813">Transport</keyword>
<sequence length="217" mass="22678">MNVITDNLDAYVAGFVVTLQLTLLAAAASMALGLVLAALRVSPIRVLRAVSATYVEVVRNTPLTLVFFFIVFVAPQLGNLPPIDFGTTALLALSLYTAAFVAEAVRSGINSVGVGQAEAARAVGLTFGQTLREVVLPQAVRTVIPPLINVFIALTKNTSVAAGFGVVELMGTGRRLGVVNAADGEWVLIGVAIFYLLITIPLGLVAGAVERKVAFSR</sequence>
<feature type="transmembrane region" description="Helical" evidence="9">
    <location>
        <begin position="83"/>
        <end position="102"/>
    </location>
</feature>
<dbReference type="NCBIfam" id="TIGR01726">
    <property type="entry name" value="HEQRo_perm_3TM"/>
    <property type="match status" value="1"/>
</dbReference>
<evidence type="ECO:0000256" key="9">
    <source>
        <dbReference type="RuleBase" id="RU363032"/>
    </source>
</evidence>
<dbReference type="EMBL" id="AXCW01000101">
    <property type="protein sequence ID" value="EYR63347.1"/>
    <property type="molecule type" value="Genomic_DNA"/>
</dbReference>
<dbReference type="Gene3D" id="1.10.3720.10">
    <property type="entry name" value="MetI-like"/>
    <property type="match status" value="1"/>
</dbReference>
<dbReference type="InterPro" id="IPR000515">
    <property type="entry name" value="MetI-like"/>
</dbReference>
<dbReference type="PANTHER" id="PTHR30614">
    <property type="entry name" value="MEMBRANE COMPONENT OF AMINO ACID ABC TRANSPORTER"/>
    <property type="match status" value="1"/>
</dbReference>
<name>A0A021VWC6_9CELL</name>
<keyword evidence="12" id="KW-1185">Reference proteome</keyword>
<protein>
    <submittedName>
        <fullName evidence="11">Amino acid ABC transporter permease</fullName>
    </submittedName>
</protein>
<dbReference type="InterPro" id="IPR010065">
    <property type="entry name" value="AA_ABC_transptr_permease_3TM"/>
</dbReference>